<dbReference type="SMART" id="SM00831">
    <property type="entry name" value="Cation_ATPase_N"/>
    <property type="match status" value="1"/>
</dbReference>
<evidence type="ECO:0000313" key="18">
    <source>
        <dbReference type="EMBL" id="CDW88443.1"/>
    </source>
</evidence>
<dbReference type="Pfam" id="PF00689">
    <property type="entry name" value="Cation_ATPase_C"/>
    <property type="match status" value="1"/>
</dbReference>
<dbReference type="SUPFAM" id="SSF81665">
    <property type="entry name" value="Calcium ATPase, transmembrane domain M"/>
    <property type="match status" value="1"/>
</dbReference>
<dbReference type="InterPro" id="IPR001757">
    <property type="entry name" value="P_typ_ATPase"/>
</dbReference>
<keyword evidence="7" id="KW-0547">Nucleotide-binding</keyword>
<keyword evidence="14 16" id="KW-0472">Membrane</keyword>
<feature type="transmembrane region" description="Helical" evidence="16">
    <location>
        <begin position="113"/>
        <end position="130"/>
    </location>
</feature>
<dbReference type="PRINTS" id="PR00119">
    <property type="entry name" value="CATATPASE"/>
</dbReference>
<evidence type="ECO:0000256" key="3">
    <source>
        <dbReference type="ARBA" id="ARBA00022448"/>
    </source>
</evidence>
<keyword evidence="9" id="KW-0067">ATP-binding</keyword>
<keyword evidence="4" id="KW-0109">Calcium transport</keyword>
<comment type="subcellular location">
    <subcellularLocation>
        <location evidence="1">Endomembrane system</location>
        <topology evidence="1">Multi-pass membrane protein</topology>
    </subcellularLocation>
</comment>
<feature type="transmembrane region" description="Helical" evidence="16">
    <location>
        <begin position="863"/>
        <end position="882"/>
    </location>
</feature>
<evidence type="ECO:0000256" key="9">
    <source>
        <dbReference type="ARBA" id="ARBA00022840"/>
    </source>
</evidence>
<evidence type="ECO:0000256" key="7">
    <source>
        <dbReference type="ARBA" id="ARBA00022741"/>
    </source>
</evidence>
<evidence type="ECO:0000313" key="19">
    <source>
        <dbReference type="Proteomes" id="UP000039865"/>
    </source>
</evidence>
<sequence>MAAQTKKIEEPLLNEKGQEFGVDITELGFLFHPDNIHHPSPDNFKRSISISELWKHGGAKGLAHKLKSDSKNGIIGGAQDIKNRINAFGANSKRPPKIRTLWELILENFEDRILQILLIAALVALIIGIWKEGIEHGWIEGLSIFIAVAIIVSVTAGNNYIKEKQFQKLVSKAAEGTVAVYRGEDGSTHTISTTELVVGDLIKIESGMKIPADCILMAGTDVAADESAMTGEPEQMEKSAVSENNVDHSPNPFLLANTLVASGQGVALVCAVGSHTRSGMAEEKLNIEDEETPLQGKLETIANEIGKVGLYVAINLLSVDTLKKVIEFVIIAITVIVVAVPEGLPLAVTISLAFSVMKMKEENNLVRKLEASETMGGANEICTDKTGTLTKNQMTVKEIYFLDTIYTGVPAHFNTLPRNDLLAEGVLFNCSARIERNELGVLETKGNCTEQGLISYLMDAGVQADHLLRQKDDKILQVIPFNSKRKRACTAIRHPTKENLVRVFVKGAPEIVLELCESYFDKDGQTQTIGKSQRDRIVNDVVTNSFAKKAFRTLLIAYADLTNEQYDNLCEQNNNFASEVDREVLESSLTVIGIYALQDPLRDEIVQSVKDCHKAGINIRMVTGDNLDTAKAIALEAGIINAEEAETEFVCMEGKQFREICGGLVSIKDENNTDGKLREEIGNKGMFRIVKDKLKVLARSTPEDKYMLVTGLKEFQSVVAVTGDGTNDAPALKRADVGFAMGITGTEVAKEASDIILLDDNFASILTAVKWGRNIYENVRKFLQFQLTVNVVAMFIVFLGGVAKDDPPLTSVQMLWVNLIMDTCAALALATEPPGEDLLDRKPYSRNDLIVTPVMWRNITGQAIFQIIVLVTLLFGGKNIFSLTYTDSDPFYVAQVPNFDKVLHYTLIFHTFVFMQVFNEINSRKLGEREYNVFHGFFNNLLFLLIIVFTIAVQCVLVQYGGQSVRTVPLTWQQHVICIGIGASSLIVGLIVKAILPVSLFTRIQMKEEPLTEEEQKVAFTSTFRKSFRQSKRQSTLKTDIQ</sequence>
<keyword evidence="10" id="KW-0460">Magnesium</keyword>
<evidence type="ECO:0000256" key="15">
    <source>
        <dbReference type="ARBA" id="ARBA00048694"/>
    </source>
</evidence>
<dbReference type="Gene3D" id="2.70.150.10">
    <property type="entry name" value="Calcium-transporting ATPase, cytoplasmic transduction domain A"/>
    <property type="match status" value="1"/>
</dbReference>
<dbReference type="PANTHER" id="PTHR24093:SF369">
    <property type="entry name" value="CALCIUM-TRANSPORTING ATPASE"/>
    <property type="match status" value="1"/>
</dbReference>
<dbReference type="CDD" id="cd02081">
    <property type="entry name" value="P-type_ATPase_Ca_PMCA-like"/>
    <property type="match status" value="1"/>
</dbReference>
<dbReference type="InterPro" id="IPR004014">
    <property type="entry name" value="ATPase_P-typ_cation-transptr_N"/>
</dbReference>
<dbReference type="EMBL" id="CCKQ01016570">
    <property type="protein sequence ID" value="CDW88443.1"/>
    <property type="molecule type" value="Genomic_DNA"/>
</dbReference>
<dbReference type="InterPro" id="IPR023298">
    <property type="entry name" value="ATPase_P-typ_TM_dom_sf"/>
</dbReference>
<keyword evidence="13" id="KW-0406">Ion transport</keyword>
<dbReference type="AlphaFoldDB" id="A0A078B4L4"/>
<dbReference type="GO" id="GO:0046872">
    <property type="term" value="F:metal ion binding"/>
    <property type="evidence" value="ECO:0007669"/>
    <property type="project" value="UniProtKB-KW"/>
</dbReference>
<dbReference type="OrthoDB" id="3352408at2759"/>
<dbReference type="SUPFAM" id="SSF56784">
    <property type="entry name" value="HAD-like"/>
    <property type="match status" value="1"/>
</dbReference>
<dbReference type="InterPro" id="IPR023299">
    <property type="entry name" value="ATPase_P-typ_cyto_dom_N"/>
</dbReference>
<dbReference type="Pfam" id="PF00122">
    <property type="entry name" value="E1-E2_ATPase"/>
    <property type="match status" value="1"/>
</dbReference>
<dbReference type="Pfam" id="PF00690">
    <property type="entry name" value="Cation_ATPase_N"/>
    <property type="match status" value="1"/>
</dbReference>
<dbReference type="GO" id="GO:0012505">
    <property type="term" value="C:endomembrane system"/>
    <property type="evidence" value="ECO:0007669"/>
    <property type="project" value="UniProtKB-SubCell"/>
</dbReference>
<dbReference type="InterPro" id="IPR044492">
    <property type="entry name" value="P_typ_ATPase_HD_dom"/>
</dbReference>
<dbReference type="SFLD" id="SFLDF00027">
    <property type="entry name" value="p-type_atpase"/>
    <property type="match status" value="1"/>
</dbReference>
<dbReference type="InterPro" id="IPR023214">
    <property type="entry name" value="HAD_sf"/>
</dbReference>
<dbReference type="InterPro" id="IPR008250">
    <property type="entry name" value="ATPase_P-typ_transduc_dom_A_sf"/>
</dbReference>
<dbReference type="GO" id="GO:0005886">
    <property type="term" value="C:plasma membrane"/>
    <property type="evidence" value="ECO:0007669"/>
    <property type="project" value="TreeGrafter"/>
</dbReference>
<keyword evidence="6" id="KW-0479">Metal-binding</keyword>
<dbReference type="GO" id="GO:0016887">
    <property type="term" value="F:ATP hydrolysis activity"/>
    <property type="evidence" value="ECO:0007669"/>
    <property type="project" value="InterPro"/>
</dbReference>
<dbReference type="GO" id="GO:0005388">
    <property type="term" value="F:P-type calcium transporter activity"/>
    <property type="evidence" value="ECO:0007669"/>
    <property type="project" value="UniProtKB-EC"/>
</dbReference>
<evidence type="ECO:0000256" key="5">
    <source>
        <dbReference type="ARBA" id="ARBA00022692"/>
    </source>
</evidence>
<organism evidence="18 19">
    <name type="scientific">Stylonychia lemnae</name>
    <name type="common">Ciliate</name>
    <dbReference type="NCBI Taxonomy" id="5949"/>
    <lineage>
        <taxon>Eukaryota</taxon>
        <taxon>Sar</taxon>
        <taxon>Alveolata</taxon>
        <taxon>Ciliophora</taxon>
        <taxon>Intramacronucleata</taxon>
        <taxon>Spirotrichea</taxon>
        <taxon>Stichotrichia</taxon>
        <taxon>Sporadotrichida</taxon>
        <taxon>Oxytrichidae</taxon>
        <taxon>Stylonychinae</taxon>
        <taxon>Stylonychia</taxon>
    </lineage>
</organism>
<evidence type="ECO:0000256" key="4">
    <source>
        <dbReference type="ARBA" id="ARBA00022568"/>
    </source>
</evidence>
<evidence type="ECO:0000256" key="11">
    <source>
        <dbReference type="ARBA" id="ARBA00022967"/>
    </source>
</evidence>
<keyword evidence="3" id="KW-0813">Transport</keyword>
<dbReference type="InterPro" id="IPR018303">
    <property type="entry name" value="ATPase_P-typ_P_site"/>
</dbReference>
<keyword evidence="8" id="KW-0106">Calcium</keyword>
<dbReference type="PRINTS" id="PR00121">
    <property type="entry name" value="NAKATPASE"/>
</dbReference>
<keyword evidence="11" id="KW-1278">Translocase</keyword>
<dbReference type="NCBIfam" id="TIGR01494">
    <property type="entry name" value="ATPase_P-type"/>
    <property type="match status" value="2"/>
</dbReference>
<evidence type="ECO:0000259" key="17">
    <source>
        <dbReference type="SMART" id="SM00831"/>
    </source>
</evidence>
<feature type="transmembrane region" description="Helical" evidence="16">
    <location>
        <begin position="783"/>
        <end position="803"/>
    </location>
</feature>
<evidence type="ECO:0000256" key="8">
    <source>
        <dbReference type="ARBA" id="ARBA00022837"/>
    </source>
</evidence>
<dbReference type="Gene3D" id="3.40.50.1000">
    <property type="entry name" value="HAD superfamily/HAD-like"/>
    <property type="match status" value="1"/>
</dbReference>
<dbReference type="EC" id="7.2.2.10" evidence="2"/>
<dbReference type="PROSITE" id="PS00154">
    <property type="entry name" value="ATPASE_E1_E2"/>
    <property type="match status" value="1"/>
</dbReference>
<dbReference type="OMA" id="GIMWRNI"/>
<evidence type="ECO:0000256" key="2">
    <source>
        <dbReference type="ARBA" id="ARBA00012790"/>
    </source>
</evidence>
<accession>A0A078B4L4</accession>
<feature type="transmembrane region" description="Helical" evidence="16">
    <location>
        <begin position="972"/>
        <end position="996"/>
    </location>
</feature>
<dbReference type="InterPro" id="IPR036412">
    <property type="entry name" value="HAD-like_sf"/>
</dbReference>
<proteinExistence type="predicted"/>
<protein>
    <recommendedName>
        <fullName evidence="2">P-type Ca(2+) transporter</fullName>
        <ecNumber evidence="2">7.2.2.10</ecNumber>
    </recommendedName>
</protein>
<dbReference type="GO" id="GO:0005524">
    <property type="term" value="F:ATP binding"/>
    <property type="evidence" value="ECO:0007669"/>
    <property type="project" value="UniProtKB-KW"/>
</dbReference>
<feature type="transmembrane region" description="Helical" evidence="16">
    <location>
        <begin position="941"/>
        <end position="960"/>
    </location>
</feature>
<feature type="transmembrane region" description="Helical" evidence="16">
    <location>
        <begin position="328"/>
        <end position="354"/>
    </location>
</feature>
<dbReference type="Gene3D" id="3.40.1110.10">
    <property type="entry name" value="Calcium-transporting ATPase, cytoplasmic domain N"/>
    <property type="match status" value="1"/>
</dbReference>
<dbReference type="InParanoid" id="A0A078B4L4"/>
<reference evidence="18 19" key="1">
    <citation type="submission" date="2014-06" db="EMBL/GenBank/DDBJ databases">
        <authorList>
            <person name="Swart Estienne"/>
        </authorList>
    </citation>
    <scope>NUCLEOTIDE SEQUENCE [LARGE SCALE GENOMIC DNA]</scope>
    <source>
        <strain evidence="18 19">130c</strain>
    </source>
</reference>
<dbReference type="FunFam" id="1.20.1110.10:FF:000039">
    <property type="entry name" value="Calcium-transporting ATPase"/>
    <property type="match status" value="1"/>
</dbReference>
<dbReference type="PANTHER" id="PTHR24093">
    <property type="entry name" value="CATION TRANSPORTING ATPASE"/>
    <property type="match status" value="1"/>
</dbReference>
<dbReference type="SUPFAM" id="SSF81653">
    <property type="entry name" value="Calcium ATPase, transduction domain A"/>
    <property type="match status" value="1"/>
</dbReference>
<evidence type="ECO:0000256" key="12">
    <source>
        <dbReference type="ARBA" id="ARBA00022989"/>
    </source>
</evidence>
<feature type="transmembrane region" description="Helical" evidence="16">
    <location>
        <begin position="142"/>
        <end position="161"/>
    </location>
</feature>
<dbReference type="Proteomes" id="UP000039865">
    <property type="component" value="Unassembled WGS sequence"/>
</dbReference>
<dbReference type="SFLD" id="SFLDG00002">
    <property type="entry name" value="C1.7:_P-type_atpase_like"/>
    <property type="match status" value="1"/>
</dbReference>
<evidence type="ECO:0000256" key="6">
    <source>
        <dbReference type="ARBA" id="ARBA00022723"/>
    </source>
</evidence>
<keyword evidence="12 16" id="KW-1133">Transmembrane helix</keyword>
<feature type="domain" description="Cation-transporting P-type ATPase N-terminal" evidence="17">
    <location>
        <begin position="53"/>
        <end position="129"/>
    </location>
</feature>
<dbReference type="SUPFAM" id="SSF81660">
    <property type="entry name" value="Metal cation-transporting ATPase, ATP-binding domain N"/>
    <property type="match status" value="1"/>
</dbReference>
<dbReference type="SFLD" id="SFLDS00003">
    <property type="entry name" value="Haloacid_Dehalogenase"/>
    <property type="match status" value="1"/>
</dbReference>
<feature type="transmembrane region" description="Helical" evidence="16">
    <location>
        <begin position="902"/>
        <end position="921"/>
    </location>
</feature>
<dbReference type="Pfam" id="PF13246">
    <property type="entry name" value="Cation_ATPase"/>
    <property type="match status" value="1"/>
</dbReference>
<keyword evidence="19" id="KW-1185">Reference proteome</keyword>
<dbReference type="InterPro" id="IPR006068">
    <property type="entry name" value="ATPase_P-typ_cation-transptr_C"/>
</dbReference>
<evidence type="ECO:0000256" key="16">
    <source>
        <dbReference type="SAM" id="Phobius"/>
    </source>
</evidence>
<gene>
    <name evidence="18" type="primary">Contig9024.g9649</name>
    <name evidence="18" type="ORF">STYLEM_17564</name>
</gene>
<name>A0A078B4L4_STYLE</name>
<comment type="catalytic activity">
    <reaction evidence="15">
        <text>Ca(2+)(in) + ATP + H2O = Ca(2+)(out) + ADP + phosphate + H(+)</text>
        <dbReference type="Rhea" id="RHEA:18105"/>
        <dbReference type="ChEBI" id="CHEBI:15377"/>
        <dbReference type="ChEBI" id="CHEBI:15378"/>
        <dbReference type="ChEBI" id="CHEBI:29108"/>
        <dbReference type="ChEBI" id="CHEBI:30616"/>
        <dbReference type="ChEBI" id="CHEBI:43474"/>
        <dbReference type="ChEBI" id="CHEBI:456216"/>
        <dbReference type="EC" id="7.2.2.10"/>
    </reaction>
</comment>
<dbReference type="InterPro" id="IPR059000">
    <property type="entry name" value="ATPase_P-type_domA"/>
</dbReference>
<evidence type="ECO:0000256" key="10">
    <source>
        <dbReference type="ARBA" id="ARBA00022842"/>
    </source>
</evidence>
<dbReference type="Gene3D" id="1.20.1110.10">
    <property type="entry name" value="Calcium-transporting ATPase, transmembrane domain"/>
    <property type="match status" value="1"/>
</dbReference>
<keyword evidence="5 16" id="KW-0812">Transmembrane</keyword>
<evidence type="ECO:0000256" key="14">
    <source>
        <dbReference type="ARBA" id="ARBA00023136"/>
    </source>
</evidence>
<evidence type="ECO:0000256" key="13">
    <source>
        <dbReference type="ARBA" id="ARBA00023065"/>
    </source>
</evidence>
<evidence type="ECO:0000256" key="1">
    <source>
        <dbReference type="ARBA" id="ARBA00004127"/>
    </source>
</evidence>